<name>A0ABW9KJ32_9BACT</name>
<sequence>MKQARQNSSARRVAAAPSLVRVCLPLLAAGLLGNAARAQTPTQQITGPTRPQPVPLSGRAEPANPVTVLQQTTPAGTPGSVDTLNTTVTVQGPYAGSRPDGTLAPDTLPLTLDAALKMGLRNNLGRLSQDAGVQQAEGQRLAARSALLPNINIGAAEVFSKENLRTAGLKTSLVPPSVVFNYDDLRGLLQQSVLDLVSIHQFHGATEQVKSTVANARNARDLIVLAAGGTYLQLTATRARLDASNAQVEYAKSVFNRARDQYDAGLAAKLDATRAEVQLETEEQRSISLQADLDTQSLRLARIIGLPIGQKFVATDVYGFQPLTGFNLDTALERAMTHRQDLVAAAASMRAAEAGVKAARSERLPSVAIRADAGIAGVAPTQTSLGVYTVQGIVTIPVYNGGRIAGDEKQADAARTQRRAEYEDARAQVDQDVRQAFIQLNAAESQVKLAERNRVLAHESLTQSVDRFVAGVTDTVEVVQAEQAVVQADDEQITALYEHNLAKLSLARAMGAAEETLPQLLRK</sequence>
<proteinExistence type="inferred from homology"/>
<comment type="subcellular location">
    <subcellularLocation>
        <location evidence="1">Cell outer membrane</location>
    </subcellularLocation>
</comment>
<keyword evidence="4" id="KW-1134">Transmembrane beta strand</keyword>
<reference evidence="10 11" key="1">
    <citation type="submission" date="2024-12" db="EMBL/GenBank/DDBJ databases">
        <authorList>
            <person name="Lee Y."/>
        </authorList>
    </citation>
    <scope>NUCLEOTIDE SEQUENCE [LARGE SCALE GENOMIC DNA]</scope>
    <source>
        <strain evidence="10 11">03SUJ4</strain>
    </source>
</reference>
<protein>
    <submittedName>
        <fullName evidence="10">TolC family protein</fullName>
    </submittedName>
</protein>
<evidence type="ECO:0000256" key="2">
    <source>
        <dbReference type="ARBA" id="ARBA00007613"/>
    </source>
</evidence>
<feature type="compositionally biased region" description="Polar residues" evidence="8">
    <location>
        <begin position="39"/>
        <end position="49"/>
    </location>
</feature>
<evidence type="ECO:0000256" key="4">
    <source>
        <dbReference type="ARBA" id="ARBA00022452"/>
    </source>
</evidence>
<dbReference type="Gene3D" id="1.20.1600.10">
    <property type="entry name" value="Outer membrane efflux proteins (OEP)"/>
    <property type="match status" value="1"/>
</dbReference>
<evidence type="ECO:0000256" key="6">
    <source>
        <dbReference type="ARBA" id="ARBA00023136"/>
    </source>
</evidence>
<organism evidence="10 11">
    <name type="scientific">Terriglobus aquaticus</name>
    <dbReference type="NCBI Taxonomy" id="940139"/>
    <lineage>
        <taxon>Bacteria</taxon>
        <taxon>Pseudomonadati</taxon>
        <taxon>Acidobacteriota</taxon>
        <taxon>Terriglobia</taxon>
        <taxon>Terriglobales</taxon>
        <taxon>Acidobacteriaceae</taxon>
        <taxon>Terriglobus</taxon>
    </lineage>
</organism>
<dbReference type="RefSeq" id="WP_263413961.1">
    <property type="nucleotide sequence ID" value="NZ_BAABBH010000001.1"/>
</dbReference>
<keyword evidence="11" id="KW-1185">Reference proteome</keyword>
<gene>
    <name evidence="10" type="ORF">ACK2TP_01735</name>
</gene>
<evidence type="ECO:0000256" key="7">
    <source>
        <dbReference type="ARBA" id="ARBA00023237"/>
    </source>
</evidence>
<dbReference type="Pfam" id="PF02321">
    <property type="entry name" value="OEP"/>
    <property type="match status" value="2"/>
</dbReference>
<dbReference type="PANTHER" id="PTHR30026">
    <property type="entry name" value="OUTER MEMBRANE PROTEIN TOLC"/>
    <property type="match status" value="1"/>
</dbReference>
<evidence type="ECO:0000313" key="10">
    <source>
        <dbReference type="EMBL" id="MFN2974475.1"/>
    </source>
</evidence>
<comment type="caution">
    <text evidence="10">The sequence shown here is derived from an EMBL/GenBank/DDBJ whole genome shotgun (WGS) entry which is preliminary data.</text>
</comment>
<evidence type="ECO:0000256" key="1">
    <source>
        <dbReference type="ARBA" id="ARBA00004442"/>
    </source>
</evidence>
<accession>A0ABW9KJ32</accession>
<dbReference type="EMBL" id="JBJYXY010000001">
    <property type="protein sequence ID" value="MFN2974475.1"/>
    <property type="molecule type" value="Genomic_DNA"/>
</dbReference>
<evidence type="ECO:0000256" key="5">
    <source>
        <dbReference type="ARBA" id="ARBA00022692"/>
    </source>
</evidence>
<evidence type="ECO:0000256" key="9">
    <source>
        <dbReference type="SAM" id="SignalP"/>
    </source>
</evidence>
<keyword evidence="6" id="KW-0472">Membrane</keyword>
<evidence type="ECO:0000256" key="8">
    <source>
        <dbReference type="SAM" id="MobiDB-lite"/>
    </source>
</evidence>
<feature type="chain" id="PRO_5045892386" evidence="9">
    <location>
        <begin position="29"/>
        <end position="523"/>
    </location>
</feature>
<feature type="compositionally biased region" description="Polar residues" evidence="8">
    <location>
        <begin position="67"/>
        <end position="90"/>
    </location>
</feature>
<dbReference type="InterPro" id="IPR003423">
    <property type="entry name" value="OMP_efflux"/>
</dbReference>
<keyword evidence="5" id="KW-0812">Transmembrane</keyword>
<evidence type="ECO:0000313" key="11">
    <source>
        <dbReference type="Proteomes" id="UP001634747"/>
    </source>
</evidence>
<keyword evidence="9" id="KW-0732">Signal</keyword>
<evidence type="ECO:0000256" key="3">
    <source>
        <dbReference type="ARBA" id="ARBA00022448"/>
    </source>
</evidence>
<comment type="similarity">
    <text evidence="2">Belongs to the outer membrane factor (OMF) (TC 1.B.17) family.</text>
</comment>
<keyword evidence="7" id="KW-0998">Cell outer membrane</keyword>
<dbReference type="InterPro" id="IPR051906">
    <property type="entry name" value="TolC-like"/>
</dbReference>
<keyword evidence="3" id="KW-0813">Transport</keyword>
<dbReference type="Proteomes" id="UP001634747">
    <property type="component" value="Unassembled WGS sequence"/>
</dbReference>
<feature type="signal peptide" evidence="9">
    <location>
        <begin position="1"/>
        <end position="28"/>
    </location>
</feature>
<dbReference type="PANTHER" id="PTHR30026:SF20">
    <property type="entry name" value="OUTER MEMBRANE PROTEIN TOLC"/>
    <property type="match status" value="1"/>
</dbReference>
<dbReference type="SUPFAM" id="SSF56954">
    <property type="entry name" value="Outer membrane efflux proteins (OEP)"/>
    <property type="match status" value="1"/>
</dbReference>
<feature type="region of interest" description="Disordered" evidence="8">
    <location>
        <begin position="37"/>
        <end position="105"/>
    </location>
</feature>